<dbReference type="AlphaFoldDB" id="A0A0R1M486"/>
<dbReference type="NCBIfam" id="TIGR02937">
    <property type="entry name" value="sigma70-ECF"/>
    <property type="match status" value="1"/>
</dbReference>
<proteinExistence type="predicted"/>
<dbReference type="InterPro" id="IPR013324">
    <property type="entry name" value="RNA_pol_sigma_r3/r4-like"/>
</dbReference>
<dbReference type="EMBL" id="AZEE01000027">
    <property type="protein sequence ID" value="KRK98663.1"/>
    <property type="molecule type" value="Genomic_DNA"/>
</dbReference>
<dbReference type="GO" id="GO:0003700">
    <property type="term" value="F:DNA-binding transcription factor activity"/>
    <property type="evidence" value="ECO:0007669"/>
    <property type="project" value="InterPro"/>
</dbReference>
<dbReference type="STRING" id="1423776.FD04_GL000397"/>
<dbReference type="InterPro" id="IPR014284">
    <property type="entry name" value="RNA_pol_sigma-70_dom"/>
</dbReference>
<reference evidence="1 2" key="1">
    <citation type="journal article" date="2015" name="Genome Announc.">
        <title>Expanding the biotechnology potential of lactobacilli through comparative genomics of 213 strains and associated genera.</title>
        <authorList>
            <person name="Sun Z."/>
            <person name="Harris H.M."/>
            <person name="McCann A."/>
            <person name="Guo C."/>
            <person name="Argimon S."/>
            <person name="Zhang W."/>
            <person name="Yang X."/>
            <person name="Jeffery I.B."/>
            <person name="Cooney J.C."/>
            <person name="Kagawa T.F."/>
            <person name="Liu W."/>
            <person name="Song Y."/>
            <person name="Salvetti E."/>
            <person name="Wrobel A."/>
            <person name="Rasinkangas P."/>
            <person name="Parkhill J."/>
            <person name="Rea M.C."/>
            <person name="O'Sullivan O."/>
            <person name="Ritari J."/>
            <person name="Douillard F.P."/>
            <person name="Paul Ross R."/>
            <person name="Yang R."/>
            <person name="Briner A.E."/>
            <person name="Felis G.E."/>
            <person name="de Vos W.M."/>
            <person name="Barrangou R."/>
            <person name="Klaenhammer T.R."/>
            <person name="Caufield P.W."/>
            <person name="Cui Y."/>
            <person name="Zhang H."/>
            <person name="O'Toole P.W."/>
        </authorList>
    </citation>
    <scope>NUCLEOTIDE SEQUENCE [LARGE SCALE GENOMIC DNA]</scope>
    <source>
        <strain evidence="1 2">DSM 19909</strain>
    </source>
</reference>
<dbReference type="InterPro" id="IPR013325">
    <property type="entry name" value="RNA_pol_sigma_r2"/>
</dbReference>
<evidence type="ECO:0000313" key="1">
    <source>
        <dbReference type="EMBL" id="KRK98663.1"/>
    </source>
</evidence>
<dbReference type="SUPFAM" id="SSF88659">
    <property type="entry name" value="Sigma3 and sigma4 domains of RNA polymerase sigma factors"/>
    <property type="match status" value="1"/>
</dbReference>
<accession>A0A0R1M486</accession>
<gene>
    <name evidence="1" type="ORF">FD04_GL000397</name>
</gene>
<dbReference type="PATRIC" id="fig|1423776.4.peg.399"/>
<evidence type="ECO:0000313" key="2">
    <source>
        <dbReference type="Proteomes" id="UP000051160"/>
    </source>
</evidence>
<dbReference type="Pfam" id="PF13384">
    <property type="entry name" value="HTH_23"/>
    <property type="match status" value="1"/>
</dbReference>
<dbReference type="Proteomes" id="UP000051160">
    <property type="component" value="Unassembled WGS sequence"/>
</dbReference>
<organism evidence="1 2">
    <name type="scientific">Secundilactobacillus odoratitofui DSM 19909 = JCM 15043</name>
    <dbReference type="NCBI Taxonomy" id="1423776"/>
    <lineage>
        <taxon>Bacteria</taxon>
        <taxon>Bacillati</taxon>
        <taxon>Bacillota</taxon>
        <taxon>Bacilli</taxon>
        <taxon>Lactobacillales</taxon>
        <taxon>Lactobacillaceae</taxon>
        <taxon>Secundilactobacillus</taxon>
    </lineage>
</organism>
<sequence>MDHLNKGVHNMNKTPAAFTFLQEGDHVVIIYSALKRLGITPSDDRYEDFVQDGWLIFPTVYDKFPDDPATNRRQLLSYAHQAPYRRFLNAIQKQQRRDRMNEDDADGLVALAEEGDSFAVIEDEMILNELHGRLSDDAGRYLIDTVKHHLTPTEIAKKYGVSRPTVYKWRREVRDQFK</sequence>
<name>A0A0R1M486_9LACO</name>
<dbReference type="SUPFAM" id="SSF88946">
    <property type="entry name" value="Sigma2 domain of RNA polymerase sigma factors"/>
    <property type="match status" value="1"/>
</dbReference>
<evidence type="ECO:0008006" key="3">
    <source>
        <dbReference type="Google" id="ProtNLM"/>
    </source>
</evidence>
<dbReference type="GO" id="GO:0006352">
    <property type="term" value="P:DNA-templated transcription initiation"/>
    <property type="evidence" value="ECO:0007669"/>
    <property type="project" value="InterPro"/>
</dbReference>
<keyword evidence="2" id="KW-1185">Reference proteome</keyword>
<protein>
    <recommendedName>
        <fullName evidence="3">Helix-turn-helix type 11 domain-containing protein</fullName>
    </recommendedName>
</protein>
<comment type="caution">
    <text evidence="1">The sequence shown here is derived from an EMBL/GenBank/DDBJ whole genome shotgun (WGS) entry which is preliminary data.</text>
</comment>